<dbReference type="Proteomes" id="UP000828390">
    <property type="component" value="Unassembled WGS sequence"/>
</dbReference>
<accession>A0A9D4BYF7</accession>
<dbReference type="AlphaFoldDB" id="A0A9D4BYF7"/>
<reference evidence="1" key="1">
    <citation type="journal article" date="2019" name="bioRxiv">
        <title>The Genome of the Zebra Mussel, Dreissena polymorpha: A Resource for Invasive Species Research.</title>
        <authorList>
            <person name="McCartney M.A."/>
            <person name="Auch B."/>
            <person name="Kono T."/>
            <person name="Mallez S."/>
            <person name="Zhang Y."/>
            <person name="Obille A."/>
            <person name="Becker A."/>
            <person name="Abrahante J.E."/>
            <person name="Garbe J."/>
            <person name="Badalamenti J.P."/>
            <person name="Herman A."/>
            <person name="Mangelson H."/>
            <person name="Liachko I."/>
            <person name="Sullivan S."/>
            <person name="Sone E.D."/>
            <person name="Koren S."/>
            <person name="Silverstein K.A.T."/>
            <person name="Beckman K.B."/>
            <person name="Gohl D.M."/>
        </authorList>
    </citation>
    <scope>NUCLEOTIDE SEQUENCE</scope>
    <source>
        <strain evidence="1">Duluth1</strain>
        <tissue evidence="1">Whole animal</tissue>
    </source>
</reference>
<comment type="caution">
    <text evidence="1">The sequence shown here is derived from an EMBL/GenBank/DDBJ whole genome shotgun (WGS) entry which is preliminary data.</text>
</comment>
<sequence>MGHARPKTISPLLLRVSSLLPKSVFNLGQDSIGTNVLTKFHKDLPIHFHFDCTKNVTSRVLTRKNACPLLIRAVIRKNVLTKIHKRLDHKYKSGSQKLTKRTLCSGELKNLDKTGHTDTSRSTLNVIGGRGVKYGRGWGWGGWGMEGGYNVGGGNNVECGGRDGVIMWVRGVYNRGYNRGVIMWGGMGYNMFKKNVGWVRGGYNGGWGRG</sequence>
<protein>
    <submittedName>
        <fullName evidence="1">Uncharacterized protein</fullName>
    </submittedName>
</protein>
<evidence type="ECO:0000313" key="1">
    <source>
        <dbReference type="EMBL" id="KAH3713319.1"/>
    </source>
</evidence>
<proteinExistence type="predicted"/>
<name>A0A9D4BYF7_DREPO</name>
<organism evidence="1 2">
    <name type="scientific">Dreissena polymorpha</name>
    <name type="common">Zebra mussel</name>
    <name type="synonym">Mytilus polymorpha</name>
    <dbReference type="NCBI Taxonomy" id="45954"/>
    <lineage>
        <taxon>Eukaryota</taxon>
        <taxon>Metazoa</taxon>
        <taxon>Spiralia</taxon>
        <taxon>Lophotrochozoa</taxon>
        <taxon>Mollusca</taxon>
        <taxon>Bivalvia</taxon>
        <taxon>Autobranchia</taxon>
        <taxon>Heteroconchia</taxon>
        <taxon>Euheterodonta</taxon>
        <taxon>Imparidentia</taxon>
        <taxon>Neoheterodontei</taxon>
        <taxon>Myida</taxon>
        <taxon>Dreissenoidea</taxon>
        <taxon>Dreissenidae</taxon>
        <taxon>Dreissena</taxon>
    </lineage>
</organism>
<reference evidence="1" key="2">
    <citation type="submission" date="2020-11" db="EMBL/GenBank/DDBJ databases">
        <authorList>
            <person name="McCartney M.A."/>
            <person name="Auch B."/>
            <person name="Kono T."/>
            <person name="Mallez S."/>
            <person name="Becker A."/>
            <person name="Gohl D.M."/>
            <person name="Silverstein K.A.T."/>
            <person name="Koren S."/>
            <person name="Bechman K.B."/>
            <person name="Herman A."/>
            <person name="Abrahante J.E."/>
            <person name="Garbe J."/>
        </authorList>
    </citation>
    <scope>NUCLEOTIDE SEQUENCE</scope>
    <source>
        <strain evidence="1">Duluth1</strain>
        <tissue evidence="1">Whole animal</tissue>
    </source>
</reference>
<gene>
    <name evidence="1" type="ORF">DPMN_073108</name>
</gene>
<dbReference type="EMBL" id="JAIWYP010000014">
    <property type="protein sequence ID" value="KAH3713319.1"/>
    <property type="molecule type" value="Genomic_DNA"/>
</dbReference>
<evidence type="ECO:0000313" key="2">
    <source>
        <dbReference type="Proteomes" id="UP000828390"/>
    </source>
</evidence>
<keyword evidence="2" id="KW-1185">Reference proteome</keyword>